<proteinExistence type="predicted"/>
<feature type="region of interest" description="Disordered" evidence="1">
    <location>
        <begin position="1"/>
        <end position="20"/>
    </location>
</feature>
<evidence type="ECO:0000313" key="2">
    <source>
        <dbReference type="EMBL" id="CAI6376095.1"/>
    </source>
</evidence>
<protein>
    <submittedName>
        <fullName evidence="2">Uncharacterized protein</fullName>
    </submittedName>
</protein>
<name>A0AAV0Y5D9_9HEMI</name>
<feature type="compositionally biased region" description="Polar residues" evidence="1">
    <location>
        <begin position="1"/>
        <end position="10"/>
    </location>
</feature>
<dbReference type="EMBL" id="CARXXK010001424">
    <property type="protein sequence ID" value="CAI6376095.1"/>
    <property type="molecule type" value="Genomic_DNA"/>
</dbReference>
<evidence type="ECO:0000256" key="1">
    <source>
        <dbReference type="SAM" id="MobiDB-lite"/>
    </source>
</evidence>
<dbReference type="AlphaFoldDB" id="A0AAV0Y5D9"/>
<evidence type="ECO:0000313" key="3">
    <source>
        <dbReference type="Proteomes" id="UP001160148"/>
    </source>
</evidence>
<accession>A0AAV0Y5D9</accession>
<reference evidence="2 3" key="1">
    <citation type="submission" date="2023-01" db="EMBL/GenBank/DDBJ databases">
        <authorList>
            <person name="Whitehead M."/>
        </authorList>
    </citation>
    <scope>NUCLEOTIDE SEQUENCE [LARGE SCALE GENOMIC DNA]</scope>
</reference>
<sequence>MATLSLSRHSSPPVRPAGNTVLPEYIVPSHKTTTLTCPTNDKKLRRRQQTTAVAGSPLNTNHSFFTALHLPGQLRDTRTDNDRRIDHAANRLMFITRS</sequence>
<gene>
    <name evidence="2" type="ORF">MEUPH1_LOCUS29509</name>
</gene>
<dbReference type="Proteomes" id="UP001160148">
    <property type="component" value="Unassembled WGS sequence"/>
</dbReference>
<comment type="caution">
    <text evidence="2">The sequence shown here is derived from an EMBL/GenBank/DDBJ whole genome shotgun (WGS) entry which is preliminary data.</text>
</comment>
<keyword evidence="3" id="KW-1185">Reference proteome</keyword>
<organism evidence="2 3">
    <name type="scientific">Macrosiphum euphorbiae</name>
    <name type="common">potato aphid</name>
    <dbReference type="NCBI Taxonomy" id="13131"/>
    <lineage>
        <taxon>Eukaryota</taxon>
        <taxon>Metazoa</taxon>
        <taxon>Ecdysozoa</taxon>
        <taxon>Arthropoda</taxon>
        <taxon>Hexapoda</taxon>
        <taxon>Insecta</taxon>
        <taxon>Pterygota</taxon>
        <taxon>Neoptera</taxon>
        <taxon>Paraneoptera</taxon>
        <taxon>Hemiptera</taxon>
        <taxon>Sternorrhyncha</taxon>
        <taxon>Aphidomorpha</taxon>
        <taxon>Aphidoidea</taxon>
        <taxon>Aphididae</taxon>
        <taxon>Macrosiphini</taxon>
        <taxon>Macrosiphum</taxon>
    </lineage>
</organism>